<evidence type="ECO:0000313" key="6">
    <source>
        <dbReference type="RefSeq" id="XP_015896281.2"/>
    </source>
</evidence>
<dbReference type="GO" id="GO:0004497">
    <property type="term" value="F:monooxygenase activity"/>
    <property type="evidence" value="ECO:0007669"/>
    <property type="project" value="UniProtKB-KW"/>
</dbReference>
<dbReference type="InterPro" id="IPR001128">
    <property type="entry name" value="Cyt_P450"/>
</dbReference>
<gene>
    <name evidence="6" type="primary">LOC107430014</name>
</gene>
<dbReference type="PRINTS" id="PR00385">
    <property type="entry name" value="P450"/>
</dbReference>
<dbReference type="PANTHER" id="PTHR47950:SF6">
    <property type="entry name" value="CYTOCHROME P450"/>
    <property type="match status" value="1"/>
</dbReference>
<evidence type="ECO:0000256" key="4">
    <source>
        <dbReference type="SAM" id="Phobius"/>
    </source>
</evidence>
<proteinExistence type="inferred from homology"/>
<dbReference type="PANTHER" id="PTHR47950">
    <property type="entry name" value="CYTOCHROME P450, FAMILY 76, SUBFAMILY C, POLYPEPTIDE 5-RELATED"/>
    <property type="match status" value="1"/>
</dbReference>
<keyword evidence="2 3" id="KW-0349">Heme</keyword>
<keyword evidence="4" id="KW-0812">Transmembrane</keyword>
<organism evidence="5 6">
    <name type="scientific">Ziziphus jujuba</name>
    <name type="common">Chinese jujube</name>
    <name type="synonym">Ziziphus sativa</name>
    <dbReference type="NCBI Taxonomy" id="326968"/>
    <lineage>
        <taxon>Eukaryota</taxon>
        <taxon>Viridiplantae</taxon>
        <taxon>Streptophyta</taxon>
        <taxon>Embryophyta</taxon>
        <taxon>Tracheophyta</taxon>
        <taxon>Spermatophyta</taxon>
        <taxon>Magnoliopsida</taxon>
        <taxon>eudicotyledons</taxon>
        <taxon>Gunneridae</taxon>
        <taxon>Pentapetalae</taxon>
        <taxon>rosids</taxon>
        <taxon>fabids</taxon>
        <taxon>Rosales</taxon>
        <taxon>Rhamnaceae</taxon>
        <taxon>Paliureae</taxon>
        <taxon>Ziziphus</taxon>
    </lineage>
</organism>
<reference evidence="6" key="1">
    <citation type="submission" date="2025-08" db="UniProtKB">
        <authorList>
            <consortium name="RefSeq"/>
        </authorList>
    </citation>
    <scope>IDENTIFICATION</scope>
    <source>
        <tissue evidence="6">Seedling</tissue>
    </source>
</reference>
<accession>A0A6P4BB83</accession>
<dbReference type="PRINTS" id="PR00463">
    <property type="entry name" value="EP450I"/>
</dbReference>
<dbReference type="GeneID" id="107430014"/>
<keyword evidence="3" id="KW-0503">Monooxygenase</keyword>
<keyword evidence="4" id="KW-0472">Membrane</keyword>
<feature type="binding site" description="axial binding residue" evidence="2">
    <location>
        <position position="466"/>
    </location>
    <ligand>
        <name>heme</name>
        <dbReference type="ChEBI" id="CHEBI:30413"/>
    </ligand>
    <ligandPart>
        <name>Fe</name>
        <dbReference type="ChEBI" id="CHEBI:18248"/>
    </ligandPart>
</feature>
<dbReference type="SUPFAM" id="SSF48264">
    <property type="entry name" value="Cytochrome P450"/>
    <property type="match status" value="1"/>
</dbReference>
<keyword evidence="4" id="KW-1133">Transmembrane helix</keyword>
<dbReference type="SMR" id="A0A6P4BB83"/>
<dbReference type="GO" id="GO:0005506">
    <property type="term" value="F:iron ion binding"/>
    <property type="evidence" value="ECO:0007669"/>
    <property type="project" value="InterPro"/>
</dbReference>
<dbReference type="GO" id="GO:0020037">
    <property type="term" value="F:heme binding"/>
    <property type="evidence" value="ECO:0007669"/>
    <property type="project" value="InterPro"/>
</dbReference>
<evidence type="ECO:0000313" key="5">
    <source>
        <dbReference type="Proteomes" id="UP001652623"/>
    </source>
</evidence>
<dbReference type="InterPro" id="IPR036396">
    <property type="entry name" value="Cyt_P450_sf"/>
</dbReference>
<dbReference type="GO" id="GO:0016705">
    <property type="term" value="F:oxidoreductase activity, acting on paired donors, with incorporation or reduction of molecular oxygen"/>
    <property type="evidence" value="ECO:0007669"/>
    <property type="project" value="InterPro"/>
</dbReference>
<keyword evidence="2 3" id="KW-0408">Iron</keyword>
<dbReference type="PROSITE" id="PS00086">
    <property type="entry name" value="CYTOCHROME_P450"/>
    <property type="match status" value="1"/>
</dbReference>
<dbReference type="InParanoid" id="A0A6P4BB83"/>
<sequence>MTIDILVLPAKKIQMELMKFMSQIKHSEQINTLYLLLLLIPSFLFFILKRFKTSSKFKSSPLPPGPSPWPILGNILQIGERPHLDFTSFAKTYGPLISLRFGNQLVIIGSSPVAATEILKAQDRTLSGRYVPHVAPAKSLEVNNLSLGWTLECNEYWRNLRTICRGELFSNTAISSFACIREKKVMEMLNLLRKMQGKVVKIRDVTFAAVFNIVSNILVSRDLINLDDESLSGETGKLVRDIMEVASAPNISDFYPILSPFDLQGLRKKSNELCDRSSKMWEAIIKERKETMKNGDASTQKDFLDALMNNGCPDEQINMLLLELLSAGTDTTSSAVEWILVELLRNPVCMKKVKEELAREIKQEKSIKDSHLTNIPYLQACMNEAIRLHPPSPLLLPHRATESCQIMGYTIPKDAMVLVNFWAIGRDPTHWEDPLVFKPERFLNSSLDFKGNDFQYIPFGAGRRICPGLPMAAKHVSLLAASLIHFFDWSLPRDMDPNNLDMSEKFAISMVKDESLLVVPKIKI</sequence>
<feature type="transmembrane region" description="Helical" evidence="4">
    <location>
        <begin position="30"/>
        <end position="48"/>
    </location>
</feature>
<comment type="similarity">
    <text evidence="1 3">Belongs to the cytochrome P450 family.</text>
</comment>
<comment type="cofactor">
    <cofactor evidence="2">
        <name>heme</name>
        <dbReference type="ChEBI" id="CHEBI:30413"/>
    </cofactor>
</comment>
<dbReference type="Gene3D" id="1.10.630.10">
    <property type="entry name" value="Cytochrome P450"/>
    <property type="match status" value="1"/>
</dbReference>
<dbReference type="Pfam" id="PF00067">
    <property type="entry name" value="p450"/>
    <property type="match status" value="1"/>
</dbReference>
<dbReference type="AlphaFoldDB" id="A0A6P4BB83"/>
<keyword evidence="2 3" id="KW-0479">Metal-binding</keyword>
<keyword evidence="3" id="KW-0560">Oxidoreductase</keyword>
<name>A0A6P4BB83_ZIZJJ</name>
<evidence type="ECO:0000256" key="3">
    <source>
        <dbReference type="RuleBase" id="RU000461"/>
    </source>
</evidence>
<evidence type="ECO:0000256" key="1">
    <source>
        <dbReference type="ARBA" id="ARBA00010617"/>
    </source>
</evidence>
<dbReference type="KEGG" id="zju:107430014"/>
<evidence type="ECO:0000256" key="2">
    <source>
        <dbReference type="PIRSR" id="PIRSR602401-1"/>
    </source>
</evidence>
<dbReference type="InterPro" id="IPR017972">
    <property type="entry name" value="Cyt_P450_CS"/>
</dbReference>
<dbReference type="RefSeq" id="XP_015896281.2">
    <property type="nucleotide sequence ID" value="XM_016040795.4"/>
</dbReference>
<dbReference type="InterPro" id="IPR002401">
    <property type="entry name" value="Cyt_P450_E_grp-I"/>
</dbReference>
<dbReference type="Proteomes" id="UP001652623">
    <property type="component" value="Chromosome 6"/>
</dbReference>
<protein>
    <submittedName>
        <fullName evidence="6">(S)-N-methylcoclaurine 3'-hydroxylase isozyme 1</fullName>
    </submittedName>
</protein>
<keyword evidence="5" id="KW-1185">Reference proteome</keyword>